<evidence type="ECO:0000313" key="2">
    <source>
        <dbReference type="EMBL" id="MFC0542789.1"/>
    </source>
</evidence>
<dbReference type="RefSeq" id="WP_273941205.1">
    <property type="nucleotide sequence ID" value="NZ_CP097263.1"/>
</dbReference>
<keyword evidence="3" id="KW-1185">Reference proteome</keyword>
<evidence type="ECO:0000313" key="3">
    <source>
        <dbReference type="Proteomes" id="UP001589810"/>
    </source>
</evidence>
<proteinExistence type="predicted"/>
<evidence type="ECO:0000256" key="1">
    <source>
        <dbReference type="SAM" id="SignalP"/>
    </source>
</evidence>
<dbReference type="Proteomes" id="UP001589810">
    <property type="component" value="Unassembled WGS sequence"/>
</dbReference>
<accession>A0ABV6MRI6</accession>
<protein>
    <submittedName>
        <fullName evidence="2">Beta-xylosidase</fullName>
    </submittedName>
</protein>
<sequence length="445" mass="47560">MSRPRAYRLAALTCGLLVMVTPTAPAMAASQTVTVDLSSTQGPPQYRASGTLYGMTENGANPPDHFYRDIKWHFERAGGAQLDRPGGWVSGKFARRWNSTLAQARRTAALGGTFIILPHDLWGADGTSGLRFPGDNGDWTDFDDFLATVLSDVKAAGLTVEWDIWNEPDLSGFWGRPQSQYLAMWSRAYRRIRAVFPTAVIVGPSTAGKPSAGSGWWRAFLDQAKADHTLPDVYSWHDEPGDPVAERASADALLAEHGIANTRPYQINEYGTHGQQNAGYGGWFIGRLERAGADGLRGNWGSGANLHDFAANLLVKNGAGQYQPRGEWWMYQFYGGMTGSLAATTPSADVEAVATRTTGAAKVLLGNRGSAGTVSVNINRLDAVPGLVTGGQVRVIVQRVPDNNGGAVTGPVTVTDHIVGVEGNSVAVSVPWTNASDGYTVTVLP</sequence>
<feature type="chain" id="PRO_5046476692" evidence="1">
    <location>
        <begin position="29"/>
        <end position="445"/>
    </location>
</feature>
<feature type="signal peptide" evidence="1">
    <location>
        <begin position="1"/>
        <end position="28"/>
    </location>
</feature>
<dbReference type="SUPFAM" id="SSF51445">
    <property type="entry name" value="(Trans)glycosidases"/>
    <property type="match status" value="1"/>
</dbReference>
<name>A0ABV6MRI6_9PSEU</name>
<dbReference type="EMBL" id="JBHLUD010000004">
    <property type="protein sequence ID" value="MFC0542789.1"/>
    <property type="molecule type" value="Genomic_DNA"/>
</dbReference>
<gene>
    <name evidence="2" type="ORF">ACFFH7_14930</name>
</gene>
<keyword evidence="1" id="KW-0732">Signal</keyword>
<dbReference type="InterPro" id="IPR017853">
    <property type="entry name" value="GH"/>
</dbReference>
<reference evidence="2 3" key="1">
    <citation type="submission" date="2024-09" db="EMBL/GenBank/DDBJ databases">
        <authorList>
            <person name="Sun Q."/>
            <person name="Mori K."/>
        </authorList>
    </citation>
    <scope>NUCLEOTIDE SEQUENCE [LARGE SCALE GENOMIC DNA]</scope>
    <source>
        <strain evidence="2 3">TBRC 1432</strain>
    </source>
</reference>
<comment type="caution">
    <text evidence="2">The sequence shown here is derived from an EMBL/GenBank/DDBJ whole genome shotgun (WGS) entry which is preliminary data.</text>
</comment>
<organism evidence="2 3">
    <name type="scientific">Kutzneria chonburiensis</name>
    <dbReference type="NCBI Taxonomy" id="1483604"/>
    <lineage>
        <taxon>Bacteria</taxon>
        <taxon>Bacillati</taxon>
        <taxon>Actinomycetota</taxon>
        <taxon>Actinomycetes</taxon>
        <taxon>Pseudonocardiales</taxon>
        <taxon>Pseudonocardiaceae</taxon>
        <taxon>Kutzneria</taxon>
    </lineage>
</organism>
<dbReference type="Gene3D" id="3.20.20.80">
    <property type="entry name" value="Glycosidases"/>
    <property type="match status" value="1"/>
</dbReference>